<evidence type="ECO:0000313" key="1">
    <source>
        <dbReference type="EMBL" id="MEF2253811.1"/>
    </source>
</evidence>
<dbReference type="EMBL" id="JAZHOV010000001">
    <property type="protein sequence ID" value="MEF2253811.1"/>
    <property type="molecule type" value="Genomic_DNA"/>
</dbReference>
<name>A0ABU7V477_9MICO</name>
<organism evidence="1 2">
    <name type="scientific">Microbacterium schleiferi</name>
    <dbReference type="NCBI Taxonomy" id="69362"/>
    <lineage>
        <taxon>Bacteria</taxon>
        <taxon>Bacillati</taxon>
        <taxon>Actinomycetota</taxon>
        <taxon>Actinomycetes</taxon>
        <taxon>Micrococcales</taxon>
        <taxon>Microbacteriaceae</taxon>
        <taxon>Microbacterium</taxon>
    </lineage>
</organism>
<dbReference type="CDD" id="cd21631">
    <property type="entry name" value="RHH_CopG_NikR-like"/>
    <property type="match status" value="1"/>
</dbReference>
<comment type="caution">
    <text evidence="1">The sequence shown here is derived from an EMBL/GenBank/DDBJ whole genome shotgun (WGS) entry which is preliminary data.</text>
</comment>
<proteinExistence type="predicted"/>
<dbReference type="Proteomes" id="UP001351900">
    <property type="component" value="Unassembled WGS sequence"/>
</dbReference>
<keyword evidence="2" id="KW-1185">Reference proteome</keyword>
<gene>
    <name evidence="1" type="ORF">V2V91_01510</name>
</gene>
<sequence>MRTTLSIDDALLSRAKKRAADRGVTLGAFLDDALRAYLVEKPETAAVVDLPSFEAGGVLPGVDVSSNRALYDLLDEHELASP</sequence>
<protein>
    <submittedName>
        <fullName evidence="1">CopG family transcriptional regulator</fullName>
    </submittedName>
</protein>
<evidence type="ECO:0000313" key="2">
    <source>
        <dbReference type="Proteomes" id="UP001351900"/>
    </source>
</evidence>
<dbReference type="RefSeq" id="WP_331790520.1">
    <property type="nucleotide sequence ID" value="NZ_BAAAUO010000003.1"/>
</dbReference>
<reference evidence="1 2" key="1">
    <citation type="submission" date="2024-01" db="EMBL/GenBank/DDBJ databases">
        <title>the genome sequence of strain Microbacterium schleiferi NBRC 15075.</title>
        <authorList>
            <person name="Ding Y."/>
            <person name="Zhang G."/>
        </authorList>
    </citation>
    <scope>NUCLEOTIDE SEQUENCE [LARGE SCALE GENOMIC DNA]</scope>
    <source>
        <strain evidence="1 2">NBRC 15075</strain>
    </source>
</reference>
<accession>A0ABU7V477</accession>